<dbReference type="GO" id="GO:0009166">
    <property type="term" value="P:nucleotide catabolic process"/>
    <property type="evidence" value="ECO:0007669"/>
    <property type="project" value="InterPro"/>
</dbReference>
<reference evidence="5" key="1">
    <citation type="submission" date="2025-08" db="UniProtKB">
        <authorList>
            <consortium name="RefSeq"/>
        </authorList>
    </citation>
    <scope>IDENTIFICATION</scope>
    <source>
        <tissue evidence="5">Whole sample</tissue>
    </source>
</reference>
<protein>
    <submittedName>
        <fullName evidence="5">Uridine phosphorylase 1-like</fullName>
    </submittedName>
</protein>
<evidence type="ECO:0000259" key="3">
    <source>
        <dbReference type="Pfam" id="PF01048"/>
    </source>
</evidence>
<feature type="binding site" evidence="2">
    <location>
        <position position="223"/>
    </location>
    <ligand>
        <name>substrate</name>
    </ligand>
</feature>
<comment type="similarity">
    <text evidence="1">Belongs to the PNP/UDP phosphorylase family.</text>
</comment>
<dbReference type="RefSeq" id="XP_022320303.1">
    <property type="nucleotide sequence ID" value="XM_022464595.1"/>
</dbReference>
<dbReference type="Gene3D" id="3.40.50.1580">
    <property type="entry name" value="Nucleoside phosphorylase domain"/>
    <property type="match status" value="1"/>
</dbReference>
<dbReference type="Proteomes" id="UP000694844">
    <property type="component" value="Chromosome 3"/>
</dbReference>
<feature type="domain" description="Nucleoside phosphorylase" evidence="3">
    <location>
        <begin position="56"/>
        <end position="306"/>
    </location>
</feature>
<organism evidence="4 5">
    <name type="scientific">Crassostrea virginica</name>
    <name type="common">Eastern oyster</name>
    <dbReference type="NCBI Taxonomy" id="6565"/>
    <lineage>
        <taxon>Eukaryota</taxon>
        <taxon>Metazoa</taxon>
        <taxon>Spiralia</taxon>
        <taxon>Lophotrochozoa</taxon>
        <taxon>Mollusca</taxon>
        <taxon>Bivalvia</taxon>
        <taxon>Autobranchia</taxon>
        <taxon>Pteriomorphia</taxon>
        <taxon>Ostreida</taxon>
        <taxon>Ostreoidea</taxon>
        <taxon>Ostreidae</taxon>
        <taxon>Crassostrea</taxon>
    </lineage>
</organism>
<name>A0A8B8CWY2_CRAVI</name>
<dbReference type="GO" id="GO:0005829">
    <property type="term" value="C:cytosol"/>
    <property type="evidence" value="ECO:0007669"/>
    <property type="project" value="TreeGrafter"/>
</dbReference>
<dbReference type="InterPro" id="IPR000845">
    <property type="entry name" value="Nucleoside_phosphorylase_d"/>
</dbReference>
<dbReference type="OrthoDB" id="204058at2759"/>
<dbReference type="SUPFAM" id="SSF53167">
    <property type="entry name" value="Purine and uridine phosphorylases"/>
    <property type="match status" value="1"/>
</dbReference>
<dbReference type="CDD" id="cd17763">
    <property type="entry name" value="UP_hUPP-like"/>
    <property type="match status" value="1"/>
</dbReference>
<dbReference type="GO" id="GO:0006218">
    <property type="term" value="P:uridine catabolic process"/>
    <property type="evidence" value="ECO:0007669"/>
    <property type="project" value="TreeGrafter"/>
</dbReference>
<dbReference type="KEGG" id="cvn:111122716"/>
<dbReference type="PANTHER" id="PTHR43691">
    <property type="entry name" value="URIDINE PHOSPHORYLASE"/>
    <property type="match status" value="1"/>
</dbReference>
<dbReference type="InterPro" id="IPR035994">
    <property type="entry name" value="Nucleoside_phosphorylase_sf"/>
</dbReference>
<keyword evidence="4" id="KW-1185">Reference proteome</keyword>
<accession>A0A8B8CWY2</accession>
<feature type="binding site" evidence="2">
    <location>
        <begin position="142"/>
        <end position="145"/>
    </location>
    <ligand>
        <name>phosphate</name>
        <dbReference type="ChEBI" id="CHEBI:43474"/>
    </ligand>
</feature>
<proteinExistence type="inferred from homology"/>
<dbReference type="GO" id="GO:0004850">
    <property type="term" value="F:uridine phosphorylase activity"/>
    <property type="evidence" value="ECO:0007669"/>
    <property type="project" value="InterPro"/>
</dbReference>
<sequence>MHRNMDAGVISAENGNGLVVPKNHKKLHLLSVDHLYHLALDTQKDDLEQMFGDVRFVCFGGQPSRMEKFSALVAKELNIDDHEMDGDRPKNYAAATDRYSIHKVGPVLSVSHGIGIPSLSVVFNEIIKLVYYAKCKDVEFFRIGTCGGLGLDPGTVIVTEKAVDGEMNPYYKLAVLGKPVQRLAKVDQSLLEALLRCSEPDDDFQTVKGTTFCADDFYEGQARLDGAFCEYEEEDKMKFLQELRDKGVCNIEMESLGFLAMCHHAGVKGAVACVTLLDRLHQDTLSCNTSMLKSWQERPQKIVLRHIKKKLHITNGKS</sequence>
<evidence type="ECO:0000256" key="1">
    <source>
        <dbReference type="ARBA" id="ARBA00010456"/>
    </source>
</evidence>
<dbReference type="GeneID" id="111122716"/>
<evidence type="ECO:0000256" key="2">
    <source>
        <dbReference type="PIRSR" id="PIRSR610059-50"/>
    </source>
</evidence>
<dbReference type="PANTHER" id="PTHR43691:SF11">
    <property type="entry name" value="FI09636P-RELATED"/>
    <property type="match status" value="1"/>
</dbReference>
<dbReference type="Pfam" id="PF01048">
    <property type="entry name" value="PNP_UDP_1"/>
    <property type="match status" value="1"/>
</dbReference>
<feature type="binding site" evidence="2">
    <location>
        <position position="221"/>
    </location>
    <ligand>
        <name>substrate</name>
    </ligand>
</feature>
<feature type="binding site" evidence="2">
    <location>
        <position position="98"/>
    </location>
    <ligand>
        <name>phosphate</name>
        <dbReference type="ChEBI" id="CHEBI:43474"/>
    </ligand>
</feature>
<dbReference type="AlphaFoldDB" id="A0A8B8CWY2"/>
<evidence type="ECO:0000313" key="5">
    <source>
        <dbReference type="RefSeq" id="XP_022320303.1"/>
    </source>
</evidence>
<dbReference type="InterPro" id="IPR010059">
    <property type="entry name" value="Uridine_phosphorylase_euk"/>
</dbReference>
<evidence type="ECO:0000313" key="4">
    <source>
        <dbReference type="Proteomes" id="UP000694844"/>
    </source>
</evidence>
<dbReference type="NCBIfam" id="TIGR01719">
    <property type="entry name" value="euk_UDPppase"/>
    <property type="match status" value="1"/>
</dbReference>
<gene>
    <name evidence="5" type="primary">LOC111122716</name>
</gene>